<feature type="compositionally biased region" description="Low complexity" evidence="1">
    <location>
        <begin position="144"/>
        <end position="155"/>
    </location>
</feature>
<evidence type="ECO:0000313" key="4">
    <source>
        <dbReference type="Proteomes" id="UP000019666"/>
    </source>
</evidence>
<dbReference type="RefSeq" id="WP_082484426.1">
    <property type="nucleotide sequence ID" value="NZ_KK088615.1"/>
</dbReference>
<proteinExistence type="predicted"/>
<dbReference type="Gene3D" id="2.60.120.330">
    <property type="entry name" value="B-lactam Antibiotic, Isopenicillin N Synthase, Chain"/>
    <property type="match status" value="1"/>
</dbReference>
<dbReference type="SUPFAM" id="SSF51197">
    <property type="entry name" value="Clavaminate synthase-like"/>
    <property type="match status" value="1"/>
</dbReference>
<name>A0A017HVW5_9RHOB</name>
<feature type="region of interest" description="Disordered" evidence="1">
    <location>
        <begin position="69"/>
        <end position="121"/>
    </location>
</feature>
<evidence type="ECO:0000313" key="3">
    <source>
        <dbReference type="EMBL" id="EYD78313.1"/>
    </source>
</evidence>
<evidence type="ECO:0000259" key="2">
    <source>
        <dbReference type="Pfam" id="PF14226"/>
    </source>
</evidence>
<dbReference type="InterPro" id="IPR026992">
    <property type="entry name" value="DIOX_N"/>
</dbReference>
<gene>
    <name evidence="3" type="ORF">Rumeso_00142</name>
</gene>
<dbReference type="EMBL" id="AOSK01000005">
    <property type="protein sequence ID" value="EYD78313.1"/>
    <property type="molecule type" value="Genomic_DNA"/>
</dbReference>
<dbReference type="AlphaFoldDB" id="A0A017HVW5"/>
<evidence type="ECO:0000256" key="1">
    <source>
        <dbReference type="SAM" id="MobiDB-lite"/>
    </source>
</evidence>
<dbReference type="HOGENOM" id="CLU_1694190_0_0_5"/>
<sequence>MDAPAAPLVRAFDLAAFEGATGPDRQARTEDLDRICRETGFLVLAGHGVPEATIRGVWAAAQAFFAQPPEEKAKVAAKPGDPYGLARPRPRRPMAKSRGDETAPRPQGKLQRRPLTIPQGLSDPDAYAFCYVPIPGPTSPASARPGRPTTRPWRT</sequence>
<keyword evidence="4" id="KW-1185">Reference proteome</keyword>
<dbReference type="InterPro" id="IPR027443">
    <property type="entry name" value="IPNS-like_sf"/>
</dbReference>
<dbReference type="STRING" id="442562.Rumeso_00142"/>
<protein>
    <submittedName>
        <fullName evidence="3">2OG-Fe(II) oxygenase superfamily protein</fullName>
    </submittedName>
</protein>
<organism evidence="3 4">
    <name type="scientific">Rubellimicrobium mesophilum DSM 19309</name>
    <dbReference type="NCBI Taxonomy" id="442562"/>
    <lineage>
        <taxon>Bacteria</taxon>
        <taxon>Pseudomonadati</taxon>
        <taxon>Pseudomonadota</taxon>
        <taxon>Alphaproteobacteria</taxon>
        <taxon>Rhodobacterales</taxon>
        <taxon>Roseobacteraceae</taxon>
        <taxon>Rubellimicrobium</taxon>
    </lineage>
</organism>
<feature type="domain" description="Non-haem dioxygenase N-terminal" evidence="2">
    <location>
        <begin position="13"/>
        <end position="87"/>
    </location>
</feature>
<accession>A0A017HVW5</accession>
<comment type="caution">
    <text evidence="3">The sequence shown here is derived from an EMBL/GenBank/DDBJ whole genome shotgun (WGS) entry which is preliminary data.</text>
</comment>
<dbReference type="Pfam" id="PF14226">
    <property type="entry name" value="DIOX_N"/>
    <property type="match status" value="1"/>
</dbReference>
<reference evidence="3 4" key="1">
    <citation type="submission" date="2013-02" db="EMBL/GenBank/DDBJ databases">
        <authorList>
            <person name="Fiebig A."/>
            <person name="Goeker M."/>
            <person name="Klenk H.-P.P."/>
        </authorList>
    </citation>
    <scope>NUCLEOTIDE SEQUENCE [LARGE SCALE GENOMIC DNA]</scope>
    <source>
        <strain evidence="3 4">DSM 19309</strain>
    </source>
</reference>
<feature type="region of interest" description="Disordered" evidence="1">
    <location>
        <begin position="136"/>
        <end position="155"/>
    </location>
</feature>
<dbReference type="Proteomes" id="UP000019666">
    <property type="component" value="Unassembled WGS sequence"/>
</dbReference>